<feature type="chain" id="PRO_5044325375" evidence="1">
    <location>
        <begin position="26"/>
        <end position="143"/>
    </location>
</feature>
<dbReference type="PANTHER" id="PTHR45749">
    <property type="match status" value="1"/>
</dbReference>
<dbReference type="PANTHER" id="PTHR45749:SF36">
    <property type="entry name" value="ZINC FINGER MYM-TYPE PROTEIN 1-LIKE"/>
    <property type="match status" value="1"/>
</dbReference>
<evidence type="ECO:0000313" key="4">
    <source>
        <dbReference type="RefSeq" id="XP_039136422.1"/>
    </source>
</evidence>
<keyword evidence="1" id="KW-0732">Signal</keyword>
<sequence>MGLNILFVLSGVLDVTLFLLKQGLAFRGHDKVFRAVNQNAPGNNQMISPKVQKELANACAAEITCAIIDDVGDNYFSLMIDEARDVLVKKQMGVVLRYVNKNGCVIERFLTMVHVSDTSSISLKNAIDYLFAKHGLSLSRLRG</sequence>
<evidence type="ECO:0000259" key="2">
    <source>
        <dbReference type="Pfam" id="PF14291"/>
    </source>
</evidence>
<feature type="signal peptide" evidence="1">
    <location>
        <begin position="1"/>
        <end position="25"/>
    </location>
</feature>
<name>A0AB40CCD0_DIOCR</name>
<organism evidence="3 4">
    <name type="scientific">Dioscorea cayennensis subsp. rotundata</name>
    <name type="common">White Guinea yam</name>
    <name type="synonym">Dioscorea rotundata</name>
    <dbReference type="NCBI Taxonomy" id="55577"/>
    <lineage>
        <taxon>Eukaryota</taxon>
        <taxon>Viridiplantae</taxon>
        <taxon>Streptophyta</taxon>
        <taxon>Embryophyta</taxon>
        <taxon>Tracheophyta</taxon>
        <taxon>Spermatophyta</taxon>
        <taxon>Magnoliopsida</taxon>
        <taxon>Liliopsida</taxon>
        <taxon>Dioscoreales</taxon>
        <taxon>Dioscoreaceae</taxon>
        <taxon>Dioscorea</taxon>
    </lineage>
</organism>
<gene>
    <name evidence="4" type="primary">LOC120273784</name>
</gene>
<reference evidence="4" key="1">
    <citation type="submission" date="2025-08" db="UniProtKB">
        <authorList>
            <consortium name="RefSeq"/>
        </authorList>
    </citation>
    <scope>IDENTIFICATION</scope>
</reference>
<dbReference type="InterPro" id="IPR025398">
    <property type="entry name" value="DUF4371"/>
</dbReference>
<feature type="domain" description="DUF4371" evidence="2">
    <location>
        <begin position="34"/>
        <end position="143"/>
    </location>
</feature>
<dbReference type="AlphaFoldDB" id="A0AB40CCD0"/>
<dbReference type="RefSeq" id="XP_039136422.1">
    <property type="nucleotide sequence ID" value="XM_039280488.1"/>
</dbReference>
<evidence type="ECO:0000313" key="3">
    <source>
        <dbReference type="Proteomes" id="UP001515500"/>
    </source>
</evidence>
<dbReference type="GeneID" id="120273784"/>
<dbReference type="Pfam" id="PF14291">
    <property type="entry name" value="DUF4371"/>
    <property type="match status" value="1"/>
</dbReference>
<keyword evidence="3" id="KW-1185">Reference proteome</keyword>
<dbReference type="Proteomes" id="UP001515500">
    <property type="component" value="Chromosome 12"/>
</dbReference>
<proteinExistence type="predicted"/>
<accession>A0AB40CCD0</accession>
<evidence type="ECO:0000256" key="1">
    <source>
        <dbReference type="SAM" id="SignalP"/>
    </source>
</evidence>
<protein>
    <submittedName>
        <fullName evidence="4">Uncharacterized protein LOC120273784</fullName>
    </submittedName>
</protein>